<dbReference type="GO" id="GO:0016627">
    <property type="term" value="F:oxidoreductase activity, acting on the CH-CH group of donors"/>
    <property type="evidence" value="ECO:0007669"/>
    <property type="project" value="TreeGrafter"/>
</dbReference>
<dbReference type="InterPro" id="IPR011576">
    <property type="entry name" value="Pyridox_Oxase_N"/>
</dbReference>
<dbReference type="GO" id="GO:0070967">
    <property type="term" value="F:coenzyme F420 binding"/>
    <property type="evidence" value="ECO:0007669"/>
    <property type="project" value="TreeGrafter"/>
</dbReference>
<proteinExistence type="predicted"/>
<dbReference type="PANTHER" id="PTHR35176:SF6">
    <property type="entry name" value="HEME OXYGENASE HI_0854-RELATED"/>
    <property type="match status" value="1"/>
</dbReference>
<organism evidence="3 4">
    <name type="scientific">Glutamicibacter creatinolyticus</name>
    <dbReference type="NCBI Taxonomy" id="162496"/>
    <lineage>
        <taxon>Bacteria</taxon>
        <taxon>Bacillati</taxon>
        <taxon>Actinomycetota</taxon>
        <taxon>Actinomycetes</taxon>
        <taxon>Micrococcales</taxon>
        <taxon>Micrococcaceae</taxon>
        <taxon>Glutamicibacter</taxon>
    </lineage>
</organism>
<protein>
    <recommendedName>
        <fullName evidence="2">Pyridoxamine 5'-phosphate oxidase N-terminal domain-containing protein</fullName>
    </recommendedName>
</protein>
<reference evidence="3 4" key="1">
    <citation type="submission" date="2018-12" db="EMBL/GenBank/DDBJ databases">
        <title>Complete Genome Sequence of Glutamicibacter creatinolyticus strain LGCM259,isolated from an abscess of a 12-year-old mare in Italy.</title>
        <authorList>
            <person name="Santos R.G."/>
            <person name="Silva A.L."/>
            <person name="Seyffert N."/>
            <person name="Castro T.L.P."/>
            <person name="Attili A.R."/>
            <person name="Rifici C."/>
            <person name="Mazzullo G."/>
            <person name="Brenig B."/>
            <person name="Venanzi F."/>
            <person name="Azevedo V."/>
        </authorList>
    </citation>
    <scope>NUCLEOTIDE SEQUENCE [LARGE SCALE GENOMIC DNA]</scope>
    <source>
        <strain evidence="3 4">LGCM 259</strain>
    </source>
</reference>
<dbReference type="Pfam" id="PF01243">
    <property type="entry name" value="PNPOx_N"/>
    <property type="match status" value="1"/>
</dbReference>
<dbReference type="SUPFAM" id="SSF50475">
    <property type="entry name" value="FMN-binding split barrel"/>
    <property type="match status" value="1"/>
</dbReference>
<keyword evidence="1" id="KW-0560">Oxidoreductase</keyword>
<dbReference type="InterPro" id="IPR052019">
    <property type="entry name" value="F420H2_bilvrd_red/Heme_oxyg"/>
</dbReference>
<dbReference type="GO" id="GO:0005829">
    <property type="term" value="C:cytosol"/>
    <property type="evidence" value="ECO:0007669"/>
    <property type="project" value="TreeGrafter"/>
</dbReference>
<evidence type="ECO:0000256" key="1">
    <source>
        <dbReference type="ARBA" id="ARBA00023002"/>
    </source>
</evidence>
<gene>
    <name evidence="3" type="ORF">GcLGCM259_2693</name>
</gene>
<name>A0A5B7WYR2_9MICC</name>
<evidence type="ECO:0000259" key="2">
    <source>
        <dbReference type="Pfam" id="PF01243"/>
    </source>
</evidence>
<dbReference type="AlphaFoldDB" id="A0A5B7WYR2"/>
<dbReference type="KEGG" id="gcr:GcLGCM259_2693"/>
<evidence type="ECO:0000313" key="4">
    <source>
        <dbReference type="Proteomes" id="UP000307000"/>
    </source>
</evidence>
<dbReference type="PANTHER" id="PTHR35176">
    <property type="entry name" value="HEME OXYGENASE HI_0854-RELATED"/>
    <property type="match status" value="1"/>
</dbReference>
<dbReference type="PIRSF" id="PIRSF004633">
    <property type="entry name" value="UCP_PLP_oxd"/>
    <property type="match status" value="1"/>
</dbReference>
<dbReference type="RefSeq" id="WP_138926968.1">
    <property type="nucleotide sequence ID" value="NZ_CP034412.1"/>
</dbReference>
<dbReference type="Gene3D" id="2.30.110.10">
    <property type="entry name" value="Electron Transport, Fmn-binding Protein, Chain A"/>
    <property type="match status" value="1"/>
</dbReference>
<dbReference type="Proteomes" id="UP000307000">
    <property type="component" value="Chromosome"/>
</dbReference>
<keyword evidence="4" id="KW-1185">Reference proteome</keyword>
<dbReference type="EMBL" id="CP034412">
    <property type="protein sequence ID" value="QCY48400.1"/>
    <property type="molecule type" value="Genomic_DNA"/>
</dbReference>
<dbReference type="InterPro" id="IPR012349">
    <property type="entry name" value="Split_barrel_FMN-bd"/>
</dbReference>
<feature type="domain" description="Pyridoxamine 5'-phosphate oxidase N-terminal" evidence="2">
    <location>
        <begin position="13"/>
        <end position="141"/>
    </location>
</feature>
<accession>A0A5B7WYR2</accession>
<evidence type="ECO:0000313" key="3">
    <source>
        <dbReference type="EMBL" id="QCY48400.1"/>
    </source>
</evidence>
<dbReference type="InterPro" id="IPR014419">
    <property type="entry name" value="HutZ"/>
</dbReference>
<sequence length="173" mass="19918">MAETKTLEDRAQDYREFRDNCQTLVLSTIDDAGQPFISYAPFVIHEGQMYVYISKIAEHYWHLSASKSVNAMMLADESASRNLFARERARFLCDVEVIEDESGYGQVFDKLNGRFKKSLLDLLRTLDFSLFRLTPSTGRYVVGFGLAFDTDLEARDFAEVQVEKRKEEISRMG</sequence>